<dbReference type="InterPro" id="IPR032710">
    <property type="entry name" value="NTF2-like_dom_sf"/>
</dbReference>
<name>A0A964TD16_9FLAO</name>
<keyword evidence="3" id="KW-1185">Reference proteome</keyword>
<evidence type="ECO:0000256" key="1">
    <source>
        <dbReference type="SAM" id="SignalP"/>
    </source>
</evidence>
<evidence type="ECO:0000313" key="2">
    <source>
        <dbReference type="EMBL" id="NAY92653.1"/>
    </source>
</evidence>
<gene>
    <name evidence="2" type="ORF">GTQ34_12060</name>
</gene>
<dbReference type="Pfam" id="PF12893">
    <property type="entry name" value="Lumazine_bd_2"/>
    <property type="match status" value="1"/>
</dbReference>
<sequence>MKKVFTLIIVLIFTVASQAQSKTAEDVAINKTITNYIENFFENNYDKMNESLHPRLAKRGFNSLGSNKLSDDFPPEKLKELMSTKQKFEVERQSNIVENITIYGNMASACLRTGYPRTRWVEYIHLLKQEGTWKIINVFWEFEKNKAYETN</sequence>
<dbReference type="AlphaFoldDB" id="A0A964TD16"/>
<reference evidence="2" key="1">
    <citation type="submission" date="2020-01" db="EMBL/GenBank/DDBJ databases">
        <title>Muricauda ochracea sp. nov., isolated from a tidal flat of Garorim bay in Korea.</title>
        <authorList>
            <person name="Kim D."/>
            <person name="Yoo Y."/>
            <person name="Kim J.-J."/>
        </authorList>
    </citation>
    <scope>NUCLEOTIDE SEQUENCE</scope>
    <source>
        <strain evidence="2">JGD-17</strain>
    </source>
</reference>
<accession>A0A964TD16</accession>
<dbReference type="EMBL" id="JAAABI010000004">
    <property type="protein sequence ID" value="NAY92653.1"/>
    <property type="molecule type" value="Genomic_DNA"/>
</dbReference>
<dbReference type="InterPro" id="IPR039437">
    <property type="entry name" value="FrzH/put_lumazine-bd"/>
</dbReference>
<evidence type="ECO:0000313" key="3">
    <source>
        <dbReference type="Proteomes" id="UP000667650"/>
    </source>
</evidence>
<proteinExistence type="predicted"/>
<evidence type="ECO:0008006" key="4">
    <source>
        <dbReference type="Google" id="ProtNLM"/>
    </source>
</evidence>
<dbReference type="Gene3D" id="3.10.450.50">
    <property type="match status" value="1"/>
</dbReference>
<dbReference type="Proteomes" id="UP000667650">
    <property type="component" value="Unassembled WGS sequence"/>
</dbReference>
<comment type="caution">
    <text evidence="2">The sequence shown here is derived from an EMBL/GenBank/DDBJ whole genome shotgun (WGS) entry which is preliminary data.</text>
</comment>
<feature type="signal peptide" evidence="1">
    <location>
        <begin position="1"/>
        <end position="21"/>
    </location>
</feature>
<feature type="chain" id="PRO_5037960522" description="Lumazine-binding protein" evidence="1">
    <location>
        <begin position="22"/>
        <end position="151"/>
    </location>
</feature>
<keyword evidence="1" id="KW-0732">Signal</keyword>
<dbReference type="SUPFAM" id="SSF54427">
    <property type="entry name" value="NTF2-like"/>
    <property type="match status" value="1"/>
</dbReference>
<protein>
    <recommendedName>
        <fullName evidence="4">Lumazine-binding protein</fullName>
    </recommendedName>
</protein>
<dbReference type="RefSeq" id="WP_166524070.1">
    <property type="nucleotide sequence ID" value="NZ_JAAABI010000004.1"/>
</dbReference>
<organism evidence="2 3">
    <name type="scientific">Flagellimonas ochracea</name>
    <dbReference type="NCBI Taxonomy" id="2696472"/>
    <lineage>
        <taxon>Bacteria</taxon>
        <taxon>Pseudomonadati</taxon>
        <taxon>Bacteroidota</taxon>
        <taxon>Flavobacteriia</taxon>
        <taxon>Flavobacteriales</taxon>
        <taxon>Flavobacteriaceae</taxon>
        <taxon>Flagellimonas</taxon>
    </lineage>
</organism>